<keyword evidence="1" id="KW-0645">Protease</keyword>
<dbReference type="Gene3D" id="3.40.50.720">
    <property type="entry name" value="NAD(P)-binding Rossmann-like Domain"/>
    <property type="match status" value="1"/>
</dbReference>
<dbReference type="Gene3D" id="3.40.140.10">
    <property type="entry name" value="Cytidine Deaminase, domain 2"/>
    <property type="match status" value="1"/>
</dbReference>
<evidence type="ECO:0000256" key="5">
    <source>
        <dbReference type="ARBA" id="ARBA00023049"/>
    </source>
</evidence>
<sequence length="757" mass="80432">MTAVLHPWWPAFGQPVAPDAVTPDAAQAVVTYVLSGSAPAVTLVGTRQTDNSALAALHLDIEVERPQDLAVSVRSVEPVALVFGMSGEQPTVLALRPDFPETMHQNWTPDDMPRALCVDDRPWAEARLTFTPVDFIRRIQLWLAKAARGELHDTAQPLEPLFFSDPATIILPAAALTPADRPAELVGHLRNEHETIIVTEFVRSGGNSPDSQFVVVPLRAAPQGMQRLQRAPQTLDALAQQLQRCGIDLGAELRARVIEWAGLDATAVRRLQARIALVVAFPVAGDDGRQADDLRAFITHDSAGDVGVALGVLARNDSDVGSGSGYVRMVGVAACTAVPGLPISPADVHLGFDRAVGAMISGQAQPDRRRCVLVGAGSLGSQLAVNLAREGRFDWTMIDHDSLLPHNLARHALYPIDVGRPKVVGLAHRVGALLGEPVRFFQASILHPREELAADIDAALAGAEIIIDASASVAVSRHLADLPRPGARRLSVFFNPAGTAVVLLAEGADPDITLRDLEAQYHRLVQTDPQLAAHLQAEAGIRYSGSCRAATNRIPAARAALLSAIASPAITDALSAPQAAVRVWTLGDNNTVSLSAQPGSPVRRIACGDWTVTYDQELADQIAALRAAGLPRETGGVLLGITDTSRRTVHIVFALPAPQDSTGSVTAFERGVSGLADSVTAAAERSLHQVRYVGEWHSHPRGSSTRPSATDIRQLCWLTEELESEGVPALMVIAGDDGELRVLLAGRDFQLPGGDAA</sequence>
<keyword evidence="9" id="KW-1185">Reference proteome</keyword>
<gene>
    <name evidence="8" type="ORF">SAMN04488075_2951</name>
</gene>
<dbReference type="Proteomes" id="UP000199125">
    <property type="component" value="Unassembled WGS sequence"/>
</dbReference>
<dbReference type="InterPro" id="IPR032865">
    <property type="entry name" value="Prok-E2_A"/>
</dbReference>
<feature type="domain" description="JAB" evidence="7">
    <location>
        <begin position="616"/>
        <end position="736"/>
    </location>
</feature>
<evidence type="ECO:0000259" key="7">
    <source>
        <dbReference type="Pfam" id="PF14464"/>
    </source>
</evidence>
<organism evidence="8 9">
    <name type="scientific">Paracoccus alkenifer</name>
    <dbReference type="NCBI Taxonomy" id="65735"/>
    <lineage>
        <taxon>Bacteria</taxon>
        <taxon>Pseudomonadati</taxon>
        <taxon>Pseudomonadota</taxon>
        <taxon>Alphaproteobacteria</taxon>
        <taxon>Rhodobacterales</taxon>
        <taxon>Paracoccaceae</taxon>
        <taxon>Paracoccus</taxon>
    </lineage>
</organism>
<evidence type="ECO:0000256" key="1">
    <source>
        <dbReference type="ARBA" id="ARBA00022670"/>
    </source>
</evidence>
<protein>
    <submittedName>
        <fullName evidence="8">ThiF family protein</fullName>
    </submittedName>
</protein>
<dbReference type="GO" id="GO:0046872">
    <property type="term" value="F:metal ion binding"/>
    <property type="evidence" value="ECO:0007669"/>
    <property type="project" value="UniProtKB-KW"/>
</dbReference>
<accession>A0A1H6NE14</accession>
<dbReference type="STRING" id="65735.SAMN04488075_2951"/>
<evidence type="ECO:0000256" key="2">
    <source>
        <dbReference type="ARBA" id="ARBA00022723"/>
    </source>
</evidence>
<dbReference type="Pfam" id="PF14457">
    <property type="entry name" value="Prok-E2_A"/>
    <property type="match status" value="1"/>
</dbReference>
<dbReference type="InterPro" id="IPR035985">
    <property type="entry name" value="Ubiquitin-activating_enz"/>
</dbReference>
<dbReference type="GO" id="GO:0008641">
    <property type="term" value="F:ubiquitin-like modifier activating enzyme activity"/>
    <property type="evidence" value="ECO:0007669"/>
    <property type="project" value="InterPro"/>
</dbReference>
<evidence type="ECO:0000313" key="9">
    <source>
        <dbReference type="Proteomes" id="UP000199125"/>
    </source>
</evidence>
<feature type="domain" description="THIF-type NAD/FAD binding fold" evidence="6">
    <location>
        <begin position="362"/>
        <end position="481"/>
    </location>
</feature>
<dbReference type="InterPro" id="IPR028090">
    <property type="entry name" value="JAB_dom_prok"/>
</dbReference>
<evidence type="ECO:0000256" key="3">
    <source>
        <dbReference type="ARBA" id="ARBA00022801"/>
    </source>
</evidence>
<dbReference type="GO" id="GO:0006508">
    <property type="term" value="P:proteolysis"/>
    <property type="evidence" value="ECO:0007669"/>
    <property type="project" value="UniProtKB-KW"/>
</dbReference>
<evidence type="ECO:0000313" key="8">
    <source>
        <dbReference type="EMBL" id="SEI11086.1"/>
    </source>
</evidence>
<dbReference type="EMBL" id="FNXG01000007">
    <property type="protein sequence ID" value="SEI11086.1"/>
    <property type="molecule type" value="Genomic_DNA"/>
</dbReference>
<evidence type="ECO:0000256" key="4">
    <source>
        <dbReference type="ARBA" id="ARBA00022833"/>
    </source>
</evidence>
<keyword evidence="2" id="KW-0479">Metal-binding</keyword>
<dbReference type="SUPFAM" id="SSF69572">
    <property type="entry name" value="Activating enzymes of the ubiquitin-like proteins"/>
    <property type="match status" value="1"/>
</dbReference>
<dbReference type="OrthoDB" id="7848394at2"/>
<evidence type="ECO:0000259" key="6">
    <source>
        <dbReference type="Pfam" id="PF00899"/>
    </source>
</evidence>
<keyword evidence="3" id="KW-0378">Hydrolase</keyword>
<dbReference type="GO" id="GO:0008237">
    <property type="term" value="F:metallopeptidase activity"/>
    <property type="evidence" value="ECO:0007669"/>
    <property type="project" value="UniProtKB-KW"/>
</dbReference>
<reference evidence="9" key="1">
    <citation type="submission" date="2016-10" db="EMBL/GenBank/DDBJ databases">
        <authorList>
            <person name="Varghese N."/>
            <person name="Submissions S."/>
        </authorList>
    </citation>
    <scope>NUCLEOTIDE SEQUENCE [LARGE SCALE GENOMIC DNA]</scope>
    <source>
        <strain evidence="9">DSM 11593</strain>
    </source>
</reference>
<dbReference type="InterPro" id="IPR000594">
    <property type="entry name" value="ThiF_NAD_FAD-bd"/>
</dbReference>
<dbReference type="Pfam" id="PF14464">
    <property type="entry name" value="Prok-JAB"/>
    <property type="match status" value="1"/>
</dbReference>
<dbReference type="SUPFAM" id="SSF102712">
    <property type="entry name" value="JAB1/MPN domain"/>
    <property type="match status" value="1"/>
</dbReference>
<dbReference type="RefSeq" id="WP_090848863.1">
    <property type="nucleotide sequence ID" value="NZ_FNXG01000007.1"/>
</dbReference>
<keyword evidence="5" id="KW-0482">Metalloprotease</keyword>
<dbReference type="Pfam" id="PF00899">
    <property type="entry name" value="ThiF"/>
    <property type="match status" value="1"/>
</dbReference>
<proteinExistence type="predicted"/>
<name>A0A1H6NE14_9RHOB</name>
<keyword evidence="4" id="KW-0862">Zinc</keyword>
<dbReference type="AlphaFoldDB" id="A0A1H6NE14"/>